<dbReference type="EMBL" id="MAUE01000002">
    <property type="protein sequence ID" value="OCW30190.1"/>
    <property type="molecule type" value="Genomic_DNA"/>
</dbReference>
<reference evidence="1 2" key="1">
    <citation type="submission" date="2016-06" db="EMBL/GenBank/DDBJ databases">
        <title>Draft genome sequence of Pseudomonas sp. S1E40, a novel strain antagonistic activity to fungal plant pathogen.</title>
        <authorList>
            <person name="Tambong J.T."/>
            <person name="Tchagang C."/>
            <person name="Xu R."/>
        </authorList>
    </citation>
    <scope>NUCLEOTIDE SEQUENCE [LARGE SCALE GENOMIC DNA]</scope>
    <source>
        <strain evidence="1 2">S1E40</strain>
    </source>
</reference>
<proteinExistence type="predicted"/>
<name>A0ABX2Z224_9PSED</name>
<evidence type="ECO:0000313" key="1">
    <source>
        <dbReference type="EMBL" id="OCW30190.1"/>
    </source>
</evidence>
<protein>
    <submittedName>
        <fullName evidence="1">Uncharacterized protein</fullName>
    </submittedName>
</protein>
<evidence type="ECO:0000313" key="2">
    <source>
        <dbReference type="Proteomes" id="UP000095081"/>
    </source>
</evidence>
<organism evidence="1 2">
    <name type="scientific">Pseudomonas aylmerensis</name>
    <dbReference type="NCBI Taxonomy" id="1869229"/>
    <lineage>
        <taxon>Bacteria</taxon>
        <taxon>Pseudomonadati</taxon>
        <taxon>Pseudomonadota</taxon>
        <taxon>Gammaproteobacteria</taxon>
        <taxon>Pseudomonadales</taxon>
        <taxon>Pseudomonadaceae</taxon>
        <taxon>Pseudomonas</taxon>
    </lineage>
</organism>
<keyword evidence="2" id="KW-1185">Reference proteome</keyword>
<dbReference type="Proteomes" id="UP000095081">
    <property type="component" value="Unassembled WGS sequence"/>
</dbReference>
<comment type="caution">
    <text evidence="1">The sequence shown here is derived from an EMBL/GenBank/DDBJ whole genome shotgun (WGS) entry which is preliminary data.</text>
</comment>
<accession>A0ABX2Z224</accession>
<sequence>MKVLAGLPLSQASQLPQLIFSGANFLGRARSLWELGLPVRVVGQSMMVLAGLPLSQASQLPQLVFSGANFLGPARAMWEPGLPAMAVCQSMEVLADPPLSQASQLPQLIFSGANFFGTIQITVGAGLARDGGGSVDEGVGWATAFAGKPAPTVDLQWGEFFRHDPNHCGSRACL</sequence>
<gene>
    <name evidence="1" type="ORF">BBG20_01390</name>
</gene>